<organism evidence="1 2">
    <name type="scientific">Chryseobacterium gleum</name>
    <name type="common">Flavobacterium gleum</name>
    <dbReference type="NCBI Taxonomy" id="250"/>
    <lineage>
        <taxon>Bacteria</taxon>
        <taxon>Pseudomonadati</taxon>
        <taxon>Bacteroidota</taxon>
        <taxon>Flavobacteriia</taxon>
        <taxon>Flavobacteriales</taxon>
        <taxon>Weeksellaceae</taxon>
        <taxon>Chryseobacterium group</taxon>
        <taxon>Chryseobacterium</taxon>
    </lineage>
</organism>
<dbReference type="STRING" id="525257.HMPREF0204_10334"/>
<dbReference type="Proteomes" id="UP000279227">
    <property type="component" value="Chromosome"/>
</dbReference>
<dbReference type="OrthoDB" id="1272250at2"/>
<protein>
    <recommendedName>
        <fullName evidence="3">Bacteriocin-type signal sequence</fullName>
    </recommendedName>
</protein>
<sequence length="51" mass="5419">MKKSNIQKRKLTKSELKQINGGSGPLCPGTCFCNIDGEMTIGACTPKGQCC</sequence>
<dbReference type="NCBIfam" id="TIGR01847">
    <property type="entry name" value="bacteriocin_sig"/>
    <property type="match status" value="1"/>
</dbReference>
<evidence type="ECO:0000313" key="2">
    <source>
        <dbReference type="Proteomes" id="UP000279227"/>
    </source>
</evidence>
<dbReference type="InterPro" id="IPR010133">
    <property type="entry name" value="Bacteriocin_signal_seq"/>
</dbReference>
<accession>A0A448B5C7</accession>
<reference evidence="1 2" key="1">
    <citation type="submission" date="2018-12" db="EMBL/GenBank/DDBJ databases">
        <authorList>
            <consortium name="Pathogen Informatics"/>
        </authorList>
    </citation>
    <scope>NUCLEOTIDE SEQUENCE [LARGE SCALE GENOMIC DNA]</scope>
    <source>
        <strain evidence="1 2">NCTC11432</strain>
    </source>
</reference>
<name>A0A448B5C7_CHRGE</name>
<proteinExistence type="predicted"/>
<dbReference type="EMBL" id="LR134289">
    <property type="protein sequence ID" value="VEE09783.1"/>
    <property type="molecule type" value="Genomic_DNA"/>
</dbReference>
<evidence type="ECO:0000313" key="1">
    <source>
        <dbReference type="EMBL" id="VEE09783.1"/>
    </source>
</evidence>
<evidence type="ECO:0008006" key="3">
    <source>
        <dbReference type="Google" id="ProtNLM"/>
    </source>
</evidence>
<gene>
    <name evidence="1" type="ORF">NCTC11432_03378</name>
</gene>
<dbReference type="AlphaFoldDB" id="A0A448B5C7"/>
<dbReference type="GeneID" id="93019558"/>
<dbReference type="RefSeq" id="WP_002982160.1">
    <property type="nucleotide sequence ID" value="NZ_CP068486.1"/>
</dbReference>
<dbReference type="KEGG" id="cgle:NCTC11432_03378"/>